<evidence type="ECO:0000313" key="2">
    <source>
        <dbReference type="EMBL" id="CAD7272538.1"/>
    </source>
</evidence>
<dbReference type="Proteomes" id="UP000678499">
    <property type="component" value="Unassembled WGS sequence"/>
</dbReference>
<sequence>MKILPNVDEILLCLRRAAIDTQASVRLLSSTRSAPRETVGIIRIPSLQGEGNRACTSSDPQWFKFNVASSAEQDGPHCSNECVQQTKQQITEGAFDSNAFLDWWTSGKVAPLRAGFAQYEIKLRSACTLTPSRDHSRRDGRGSPGAWKQPSVAEEETAWMTRPLFGKLRTRAKLAHFLFPRIVRCQLICFPSPVTSLVSILTAKAPLEFRKSNSFSSAAANRFDLVLQASLPHEEIGTGAESADR</sequence>
<organism evidence="2">
    <name type="scientific">Notodromas monacha</name>
    <dbReference type="NCBI Taxonomy" id="399045"/>
    <lineage>
        <taxon>Eukaryota</taxon>
        <taxon>Metazoa</taxon>
        <taxon>Ecdysozoa</taxon>
        <taxon>Arthropoda</taxon>
        <taxon>Crustacea</taxon>
        <taxon>Oligostraca</taxon>
        <taxon>Ostracoda</taxon>
        <taxon>Podocopa</taxon>
        <taxon>Podocopida</taxon>
        <taxon>Cypridocopina</taxon>
        <taxon>Cypridoidea</taxon>
        <taxon>Cyprididae</taxon>
        <taxon>Notodromas</taxon>
    </lineage>
</organism>
<keyword evidence="3" id="KW-1185">Reference proteome</keyword>
<evidence type="ECO:0000313" key="3">
    <source>
        <dbReference type="Proteomes" id="UP000678499"/>
    </source>
</evidence>
<feature type="region of interest" description="Disordered" evidence="1">
    <location>
        <begin position="131"/>
        <end position="150"/>
    </location>
</feature>
<accession>A0A7R9BCE2</accession>
<name>A0A7R9BCE2_9CRUS</name>
<feature type="compositionally biased region" description="Basic and acidic residues" evidence="1">
    <location>
        <begin position="132"/>
        <end position="141"/>
    </location>
</feature>
<dbReference type="AlphaFoldDB" id="A0A7R9BCE2"/>
<proteinExistence type="predicted"/>
<dbReference type="EMBL" id="CAJPEX010000041">
    <property type="protein sequence ID" value="CAG0912690.1"/>
    <property type="molecule type" value="Genomic_DNA"/>
</dbReference>
<protein>
    <submittedName>
        <fullName evidence="2">Uncharacterized protein</fullName>
    </submittedName>
</protein>
<evidence type="ECO:0000256" key="1">
    <source>
        <dbReference type="SAM" id="MobiDB-lite"/>
    </source>
</evidence>
<dbReference type="EMBL" id="OA882078">
    <property type="protein sequence ID" value="CAD7272538.1"/>
    <property type="molecule type" value="Genomic_DNA"/>
</dbReference>
<gene>
    <name evidence="2" type="ORF">NMOB1V02_LOCUS467</name>
</gene>
<reference evidence="2" key="1">
    <citation type="submission" date="2020-11" db="EMBL/GenBank/DDBJ databases">
        <authorList>
            <person name="Tran Van P."/>
        </authorList>
    </citation>
    <scope>NUCLEOTIDE SEQUENCE</scope>
</reference>